<protein>
    <submittedName>
        <fullName evidence="1">Uncharacterized protein</fullName>
    </submittedName>
</protein>
<accession>A0ABU8WWY1</accession>
<evidence type="ECO:0000313" key="2">
    <source>
        <dbReference type="Proteomes" id="UP001385892"/>
    </source>
</evidence>
<dbReference type="EMBL" id="JBBKZT010000028">
    <property type="protein sequence ID" value="MEJ8851894.1"/>
    <property type="molecule type" value="Genomic_DNA"/>
</dbReference>
<organism evidence="1 2">
    <name type="scientific">Variovorax rhizosphaerae</name>
    <dbReference type="NCBI Taxonomy" id="1836200"/>
    <lineage>
        <taxon>Bacteria</taxon>
        <taxon>Pseudomonadati</taxon>
        <taxon>Pseudomonadota</taxon>
        <taxon>Betaproteobacteria</taxon>
        <taxon>Burkholderiales</taxon>
        <taxon>Comamonadaceae</taxon>
        <taxon>Variovorax</taxon>
    </lineage>
</organism>
<dbReference type="RefSeq" id="WP_340347703.1">
    <property type="nucleotide sequence ID" value="NZ_JBBKZT010000028.1"/>
</dbReference>
<name>A0ABU8WWY1_9BURK</name>
<dbReference type="Proteomes" id="UP001385892">
    <property type="component" value="Unassembled WGS sequence"/>
</dbReference>
<gene>
    <name evidence="1" type="ORF">WKW82_35065</name>
</gene>
<reference evidence="1 2" key="1">
    <citation type="submission" date="2024-03" db="EMBL/GenBank/DDBJ databases">
        <title>Novel species of the genus Variovorax.</title>
        <authorList>
            <person name="Liu Q."/>
            <person name="Xin Y.-H."/>
        </authorList>
    </citation>
    <scope>NUCLEOTIDE SEQUENCE [LARGE SCALE GENOMIC DNA]</scope>
    <source>
        <strain evidence="1 2">KACC 18900</strain>
    </source>
</reference>
<evidence type="ECO:0000313" key="1">
    <source>
        <dbReference type="EMBL" id="MEJ8851894.1"/>
    </source>
</evidence>
<proteinExistence type="predicted"/>
<sequence>MESQVIHIAGPDGAPYQLGQPMLLLAGQKLLGQVDSVRLGHGGEHVHFGSLAPVSGGRDEPRDVCTLLLYEACAHITRFHPQVQLITFASSRPVSSVGEPALNPAAQVAAVERIGARDIQVTPVPSGLLVVSGTWAYNERNQHQLDIALEEHRAIYREFARNKCHDRPGSVWRRRIRRLFP</sequence>
<keyword evidence="2" id="KW-1185">Reference proteome</keyword>
<comment type="caution">
    <text evidence="1">The sequence shown here is derived from an EMBL/GenBank/DDBJ whole genome shotgun (WGS) entry which is preliminary data.</text>
</comment>